<accession>A0ABZ1LK44</accession>
<evidence type="ECO:0000313" key="1">
    <source>
        <dbReference type="EMBL" id="WTR74777.1"/>
    </source>
</evidence>
<keyword evidence="2" id="KW-1185">Reference proteome</keyword>
<reference evidence="1 2" key="1">
    <citation type="submission" date="2022-10" db="EMBL/GenBank/DDBJ databases">
        <title>The complete genomes of actinobacterial strains from the NBC collection.</title>
        <authorList>
            <person name="Joergensen T.S."/>
            <person name="Alvarez Arevalo M."/>
            <person name="Sterndorff E.B."/>
            <person name="Faurdal D."/>
            <person name="Vuksanovic O."/>
            <person name="Mourched A.-S."/>
            <person name="Charusanti P."/>
            <person name="Shaw S."/>
            <person name="Blin K."/>
            <person name="Weber T."/>
        </authorList>
    </citation>
    <scope>NUCLEOTIDE SEQUENCE [LARGE SCALE GENOMIC DNA]</scope>
    <source>
        <strain evidence="1 2">NBC_00123</strain>
    </source>
</reference>
<proteinExistence type="predicted"/>
<gene>
    <name evidence="1" type="ORF">OG814_38605</name>
</gene>
<organism evidence="1 2">
    <name type="scientific">Streptomyces zaomyceticus</name>
    <dbReference type="NCBI Taxonomy" id="68286"/>
    <lineage>
        <taxon>Bacteria</taxon>
        <taxon>Bacillati</taxon>
        <taxon>Actinomycetota</taxon>
        <taxon>Actinomycetes</taxon>
        <taxon>Kitasatosporales</taxon>
        <taxon>Streptomycetaceae</taxon>
        <taxon>Streptomyces</taxon>
    </lineage>
</organism>
<dbReference type="Proteomes" id="UP001622594">
    <property type="component" value="Chromosome"/>
</dbReference>
<dbReference type="EMBL" id="CP108188">
    <property type="protein sequence ID" value="WTR74777.1"/>
    <property type="molecule type" value="Genomic_DNA"/>
</dbReference>
<sequence length="62" mass="7132">MLRAITDRRRKSDRRTLKDAEVLALLHEARAEERRRLPCEPPPVETGFALRSRHAEFGAAAH</sequence>
<protein>
    <submittedName>
        <fullName evidence="1">Uncharacterized protein</fullName>
    </submittedName>
</protein>
<dbReference type="RefSeq" id="WP_406336888.1">
    <property type="nucleotide sequence ID" value="NZ_CP108188.1"/>
</dbReference>
<evidence type="ECO:0000313" key="2">
    <source>
        <dbReference type="Proteomes" id="UP001622594"/>
    </source>
</evidence>
<name>A0ABZ1LK44_9ACTN</name>